<evidence type="ECO:0000256" key="7">
    <source>
        <dbReference type="ARBA" id="ARBA00011984"/>
    </source>
</evidence>
<dbReference type="PROSITE" id="PS51420">
    <property type="entry name" value="RHO"/>
    <property type="match status" value="1"/>
</dbReference>
<evidence type="ECO:0000256" key="22">
    <source>
        <dbReference type="ARBA" id="ARBA00022989"/>
    </source>
</evidence>
<evidence type="ECO:0000256" key="19">
    <source>
        <dbReference type="ARBA" id="ARBA00022842"/>
    </source>
</evidence>
<evidence type="ECO:0000256" key="30">
    <source>
        <dbReference type="ARBA" id="ARBA00060086"/>
    </source>
</evidence>
<name>A0AAV6Q970_SOLSE</name>
<comment type="similarity">
    <text evidence="6">Belongs to the tetraspanin (TM4SF) family.</text>
</comment>
<dbReference type="EMBL" id="JAGKHQ010000018">
    <property type="protein sequence ID" value="KAG7485892.1"/>
    <property type="molecule type" value="Genomic_DNA"/>
</dbReference>
<dbReference type="SMART" id="SM00041">
    <property type="entry name" value="CT"/>
    <property type="match status" value="1"/>
</dbReference>
<keyword evidence="21" id="KW-0443">Lipid metabolism</keyword>
<feature type="transmembrane region" description="Helical" evidence="32">
    <location>
        <begin position="656"/>
        <end position="679"/>
    </location>
</feature>
<dbReference type="InterPro" id="IPR001736">
    <property type="entry name" value="PLipase_D/transphosphatidylase"/>
</dbReference>
<feature type="transmembrane region" description="Helical" evidence="32">
    <location>
        <begin position="527"/>
        <end position="551"/>
    </location>
</feature>
<dbReference type="NCBIfam" id="TIGR00231">
    <property type="entry name" value="small_GTP"/>
    <property type="match status" value="1"/>
</dbReference>
<keyword evidence="17" id="KW-0547">Nucleotide-binding</keyword>
<evidence type="ECO:0000256" key="20">
    <source>
        <dbReference type="ARBA" id="ARBA00022927"/>
    </source>
</evidence>
<dbReference type="SMART" id="SM00175">
    <property type="entry name" value="RAB"/>
    <property type="match status" value="1"/>
</dbReference>
<keyword evidence="12" id="KW-0964">Secreted</keyword>
<feature type="transmembrane region" description="Helical" evidence="32">
    <location>
        <begin position="443"/>
        <end position="470"/>
    </location>
</feature>
<evidence type="ECO:0000256" key="32">
    <source>
        <dbReference type="SAM" id="Phobius"/>
    </source>
</evidence>
<dbReference type="GO" id="GO:0046872">
    <property type="term" value="F:metal ion binding"/>
    <property type="evidence" value="ECO:0007669"/>
    <property type="project" value="UniProtKB-KW"/>
</dbReference>
<dbReference type="PROSITE" id="PS51419">
    <property type="entry name" value="RAB"/>
    <property type="match status" value="1"/>
</dbReference>
<dbReference type="Pfam" id="PF00071">
    <property type="entry name" value="Ras"/>
    <property type="match status" value="1"/>
</dbReference>
<dbReference type="SMART" id="SM00173">
    <property type="entry name" value="RAS"/>
    <property type="match status" value="1"/>
</dbReference>
<dbReference type="FunFam" id="3.40.50.300:FF:000448">
    <property type="entry name" value="RAB3D, member RAS oncogene family"/>
    <property type="match status" value="1"/>
</dbReference>
<evidence type="ECO:0000256" key="26">
    <source>
        <dbReference type="ARBA" id="ARBA00023157"/>
    </source>
</evidence>
<keyword evidence="16" id="KW-0732">Signal</keyword>
<comment type="similarity">
    <text evidence="5">Belongs to the small GTPase superfamily. Rab family.</text>
</comment>
<dbReference type="AlphaFoldDB" id="A0AAV6Q970"/>
<dbReference type="InterPro" id="IPR005225">
    <property type="entry name" value="Small_GTP-bd"/>
</dbReference>
<dbReference type="InterPro" id="IPR025202">
    <property type="entry name" value="PLD-like_dom"/>
</dbReference>
<evidence type="ECO:0000256" key="4">
    <source>
        <dbReference type="ARBA" id="ARBA00004613"/>
    </source>
</evidence>
<keyword evidence="28" id="KW-0636">Prenylation</keyword>
<evidence type="ECO:0000256" key="2">
    <source>
        <dbReference type="ARBA" id="ARBA00004141"/>
    </source>
</evidence>
<keyword evidence="35" id="KW-1185">Reference proteome</keyword>
<dbReference type="CDD" id="cd01865">
    <property type="entry name" value="Rab3"/>
    <property type="match status" value="1"/>
</dbReference>
<feature type="transmembrane region" description="Helical" evidence="32">
    <location>
        <begin position="6"/>
        <end position="32"/>
    </location>
</feature>
<evidence type="ECO:0000256" key="25">
    <source>
        <dbReference type="ARBA" id="ARBA00023136"/>
    </source>
</evidence>
<feature type="domain" description="PLD phosphodiesterase" evidence="33">
    <location>
        <begin position="149"/>
        <end position="176"/>
    </location>
</feature>
<dbReference type="GO" id="GO:0003925">
    <property type="term" value="F:G protein activity"/>
    <property type="evidence" value="ECO:0007669"/>
    <property type="project" value="UniProtKB-EC"/>
</dbReference>
<evidence type="ECO:0000256" key="27">
    <source>
        <dbReference type="ARBA" id="ARBA00023288"/>
    </source>
</evidence>
<keyword evidence="19" id="KW-0460">Magnesium</keyword>
<dbReference type="EC" id="3.6.5.2" evidence="7"/>
<keyword evidence="11" id="KW-0268">Exocytosis</keyword>
<dbReference type="InterPro" id="IPR004133">
    <property type="entry name" value="DAN_dom"/>
</dbReference>
<keyword evidence="27" id="KW-0449">Lipoprotein</keyword>
<evidence type="ECO:0000256" key="8">
    <source>
        <dbReference type="ARBA" id="ARBA00022448"/>
    </source>
</evidence>
<evidence type="ECO:0000256" key="15">
    <source>
        <dbReference type="ARBA" id="ARBA00022723"/>
    </source>
</evidence>
<reference evidence="34 35" key="1">
    <citation type="journal article" date="2021" name="Sci. Rep.">
        <title>Chromosome anchoring in Senegalese sole (Solea senegalensis) reveals sex-associated markers and genome rearrangements in flatfish.</title>
        <authorList>
            <person name="Guerrero-Cozar I."/>
            <person name="Gomez-Garrido J."/>
            <person name="Berbel C."/>
            <person name="Martinez-Blanch J.F."/>
            <person name="Alioto T."/>
            <person name="Claros M.G."/>
            <person name="Gagnaire P.A."/>
            <person name="Manchado M."/>
        </authorList>
    </citation>
    <scope>NUCLEOTIDE SEQUENCE [LARGE SCALE GENOMIC DNA]</scope>
    <source>
        <strain evidence="34">Sse05_10M</strain>
    </source>
</reference>
<organism evidence="34 35">
    <name type="scientific">Solea senegalensis</name>
    <name type="common">Senegalese sole</name>
    <dbReference type="NCBI Taxonomy" id="28829"/>
    <lineage>
        <taxon>Eukaryota</taxon>
        <taxon>Metazoa</taxon>
        <taxon>Chordata</taxon>
        <taxon>Craniata</taxon>
        <taxon>Vertebrata</taxon>
        <taxon>Euteleostomi</taxon>
        <taxon>Actinopterygii</taxon>
        <taxon>Neopterygii</taxon>
        <taxon>Teleostei</taxon>
        <taxon>Neoteleostei</taxon>
        <taxon>Acanthomorphata</taxon>
        <taxon>Carangaria</taxon>
        <taxon>Pleuronectiformes</taxon>
        <taxon>Pleuronectoidei</taxon>
        <taxon>Soleidae</taxon>
        <taxon>Solea</taxon>
    </lineage>
</organism>
<dbReference type="CDD" id="cd03156">
    <property type="entry name" value="uroplakin_I_like_LEL"/>
    <property type="match status" value="1"/>
</dbReference>
<evidence type="ECO:0000256" key="17">
    <source>
        <dbReference type="ARBA" id="ARBA00022741"/>
    </source>
</evidence>
<evidence type="ECO:0000256" key="28">
    <source>
        <dbReference type="ARBA" id="ARBA00023289"/>
    </source>
</evidence>
<comment type="function">
    <text evidence="30">The small GTPases Rab are key regulators of intracellular membrane trafficking, from the formation of transport vesicles to their fusion with membranes. Rabs cycle between an inactive GDP-bound form and an active GTP-bound form that is able to recruit to membranes different sets of downstream effectors directly responsible for vesicle formation, movement, tethering and fusion. RAB3D may be involved in the insulin-induced exocytosis of GLUT4-containing vesicles in adipocytes.</text>
</comment>
<gene>
    <name evidence="34" type="ORF">JOB18_020617</name>
</gene>
<dbReference type="InterPro" id="IPR018503">
    <property type="entry name" value="Tetraspanin_CS"/>
</dbReference>
<evidence type="ECO:0000256" key="5">
    <source>
        <dbReference type="ARBA" id="ARBA00006270"/>
    </source>
</evidence>
<dbReference type="GO" id="GO:0017157">
    <property type="term" value="P:regulation of exocytosis"/>
    <property type="evidence" value="ECO:0007669"/>
    <property type="project" value="UniProtKB-ARBA"/>
</dbReference>
<dbReference type="InterPro" id="IPR001806">
    <property type="entry name" value="Small_GTPase"/>
</dbReference>
<keyword evidence="15" id="KW-0479">Metal-binding</keyword>
<dbReference type="GO" id="GO:0006887">
    <property type="term" value="P:exocytosis"/>
    <property type="evidence" value="ECO:0007669"/>
    <property type="project" value="UniProtKB-KW"/>
</dbReference>
<comment type="catalytic activity">
    <reaction evidence="29">
        <text>GTP + H2O = GDP + phosphate + H(+)</text>
        <dbReference type="Rhea" id="RHEA:19669"/>
        <dbReference type="ChEBI" id="CHEBI:15377"/>
        <dbReference type="ChEBI" id="CHEBI:15378"/>
        <dbReference type="ChEBI" id="CHEBI:37565"/>
        <dbReference type="ChEBI" id="CHEBI:43474"/>
        <dbReference type="ChEBI" id="CHEBI:58189"/>
        <dbReference type="EC" id="3.6.5.2"/>
    </reaction>
    <physiologicalReaction direction="left-to-right" evidence="29">
        <dbReference type="Rhea" id="RHEA:19670"/>
    </physiologicalReaction>
</comment>
<dbReference type="PROSITE" id="PS50035">
    <property type="entry name" value="PLD"/>
    <property type="match status" value="1"/>
</dbReference>
<protein>
    <recommendedName>
        <fullName evidence="7">small monomeric GTPase</fullName>
        <ecNumber evidence="7">3.6.5.2</ecNumber>
    </recommendedName>
</protein>
<evidence type="ECO:0000256" key="14">
    <source>
        <dbReference type="ARBA" id="ARBA00022692"/>
    </source>
</evidence>
<evidence type="ECO:0000256" key="10">
    <source>
        <dbReference type="ARBA" id="ARBA00022481"/>
    </source>
</evidence>
<keyword evidence="10" id="KW-0488">Methylation</keyword>
<keyword evidence="13" id="KW-0597">Phosphoprotein</keyword>
<feature type="transmembrane region" description="Helical" evidence="32">
    <location>
        <begin position="496"/>
        <end position="520"/>
    </location>
</feature>
<evidence type="ECO:0000256" key="21">
    <source>
        <dbReference type="ARBA" id="ARBA00022963"/>
    </source>
</evidence>
<evidence type="ECO:0000256" key="23">
    <source>
        <dbReference type="ARBA" id="ARBA00022990"/>
    </source>
</evidence>
<evidence type="ECO:0000256" key="9">
    <source>
        <dbReference type="ARBA" id="ARBA00022475"/>
    </source>
</evidence>
<dbReference type="PANTHER" id="PTHR47980">
    <property type="entry name" value="LD44762P"/>
    <property type="match status" value="1"/>
</dbReference>
<dbReference type="SMART" id="SM00174">
    <property type="entry name" value="RHO"/>
    <property type="match status" value="1"/>
</dbReference>
<keyword evidence="23" id="KW-0007">Acetylation</keyword>
<evidence type="ECO:0000256" key="6">
    <source>
        <dbReference type="ARBA" id="ARBA00006840"/>
    </source>
</evidence>
<keyword evidence="25 32" id="KW-0472">Membrane</keyword>
<evidence type="ECO:0000256" key="29">
    <source>
        <dbReference type="ARBA" id="ARBA00047660"/>
    </source>
</evidence>
<keyword evidence="26" id="KW-1015">Disulfide bond</keyword>
<dbReference type="Proteomes" id="UP000693946">
    <property type="component" value="Linkage Group LG6"/>
</dbReference>
<evidence type="ECO:0000256" key="3">
    <source>
        <dbReference type="ARBA" id="ARBA00004342"/>
    </source>
</evidence>
<sequence>MNTRMSMLWTVKVVGLGLAALSLSLELLVWLIRRLRPGRSLNEVLFFPSEIACVEHMFTPTSPYSCFCVLPHGVETSFSRLLHHILSTTSSLDLCVFAFSNMDLSRAVLMLHSKGVAIRILTDKDYTAIPGSQIGVLRKAGICVRYGVDTVHMHHKFAVVDGRLLITGSLNWTLTAVQSNMENILITEMPELVQPTKGKIYYGEKSRTSSKMALARDSGTSTDQKDAADQNFDYMFKLLIIGNSSVGKTSFLFRYADNSFTSAFVSTVGIDFKVKTIYRNEKRVKLQIWDTAGQERYRTITTAYYRGAMGFLLMYDITSQESFCAVQDWATQIKTYSWDNAQVVLVGNKLDLQEDRQVPTEDAQRLATELGFQFFEASAKDNINVKHVFEKLVDIICEKMNDGMNGDAGLSATSKGDGLKDTPSQGDTVRGRKKQTAKMCCSGFLKIMMFVFNGGIFLAGAAILGVGIWVKVDSNSLFGLLDNVDNVPPELSQLVYVSYLLIGVGAVLLIIGFLGCCGAMRESRCMLLTFFCIVLIIFLVEVAGAVVLLVFRNVAEDLLKGLEKDVRRSIRKEYGDKEGLTSLWNTTMEQFKCCGYNNYTDFNGSPFNLKDGKNLYPTMCCNSTNINTCSENMANTSNVEGCFSKLLDWIQSNATIIAAVALGIVALEIAAMVVSMVLYKNIGSKADTFSALKHSSRAEFESSGSGPDESFRGIVKVVPLEDHALAQSGLFRGGPFPRRSPSLGSRSSFPAFLSHGRPGLAPASKAPVSPLHLLRSKTPSGVELKKKQGLQMWQRAMDKGNKMSMSMPVNLKDTKQSCTAVSFTQRVTADGCDTVTMHNKLCFGQCSSLFVPSEGGFAGVGTGTGALLHRAPCSRCAPSKAHTVTVPLRCGAQIREKRVMVVEECKCETGTEERSIEATAAMQL</sequence>
<evidence type="ECO:0000256" key="11">
    <source>
        <dbReference type="ARBA" id="ARBA00022483"/>
    </source>
</evidence>
<keyword evidence="20" id="KW-0653">Protein transport</keyword>
<dbReference type="CDD" id="cd09171">
    <property type="entry name" value="PLDc_vPLD6_like"/>
    <property type="match status" value="1"/>
</dbReference>
<keyword evidence="8" id="KW-0813">Transport</keyword>
<evidence type="ECO:0000256" key="12">
    <source>
        <dbReference type="ARBA" id="ARBA00022525"/>
    </source>
</evidence>
<accession>A0AAV6Q970</accession>
<evidence type="ECO:0000313" key="34">
    <source>
        <dbReference type="EMBL" id="KAG7485892.1"/>
    </source>
</evidence>
<proteinExistence type="inferred from homology"/>
<dbReference type="PROSITE" id="PS51421">
    <property type="entry name" value="RAS"/>
    <property type="match status" value="1"/>
</dbReference>
<comment type="subcellular location">
    <subcellularLocation>
        <location evidence="3">Cell membrane</location>
        <topology evidence="3">Lipid-anchor</topology>
        <orientation evidence="3">Cytoplasmic side</orientation>
    </subcellularLocation>
    <subcellularLocation>
        <location evidence="2">Membrane</location>
        <topology evidence="2">Multi-pass membrane protein</topology>
    </subcellularLocation>
    <subcellularLocation>
        <location evidence="4">Secreted</location>
    </subcellularLocation>
</comment>
<dbReference type="Pfam" id="PF13091">
    <property type="entry name" value="PLDc_2"/>
    <property type="match status" value="1"/>
</dbReference>
<dbReference type="GO" id="GO:0005576">
    <property type="term" value="C:extracellular region"/>
    <property type="evidence" value="ECO:0007669"/>
    <property type="project" value="UniProtKB-SubCell"/>
</dbReference>
<keyword evidence="22 32" id="KW-1133">Transmembrane helix</keyword>
<dbReference type="InterPro" id="IPR006207">
    <property type="entry name" value="Cys_knot_C"/>
</dbReference>
<comment type="cofactor">
    <cofactor evidence="1">
        <name>Mg(2+)</name>
        <dbReference type="ChEBI" id="CHEBI:18420"/>
    </cofactor>
</comment>
<evidence type="ECO:0000256" key="31">
    <source>
        <dbReference type="SAM" id="MobiDB-lite"/>
    </source>
</evidence>
<comment type="caution">
    <text evidence="34">The sequence shown here is derived from an EMBL/GenBank/DDBJ whole genome shotgun (WGS) entry which is preliminary data.</text>
</comment>
<evidence type="ECO:0000256" key="18">
    <source>
        <dbReference type="ARBA" id="ARBA00022801"/>
    </source>
</evidence>
<dbReference type="InterPro" id="IPR050305">
    <property type="entry name" value="Small_GTPase_Rab"/>
</dbReference>
<keyword evidence="18" id="KW-0378">Hydrolase</keyword>
<dbReference type="InterPro" id="IPR037872">
    <property type="entry name" value="Rab3"/>
</dbReference>
<dbReference type="InterPro" id="IPR018499">
    <property type="entry name" value="Tetraspanin/Peripherin"/>
</dbReference>
<evidence type="ECO:0000256" key="24">
    <source>
        <dbReference type="ARBA" id="ARBA00023134"/>
    </source>
</evidence>
<dbReference type="Pfam" id="PF03045">
    <property type="entry name" value="DAN"/>
    <property type="match status" value="1"/>
</dbReference>
<dbReference type="GO" id="GO:0015031">
    <property type="term" value="P:protein transport"/>
    <property type="evidence" value="ECO:0007669"/>
    <property type="project" value="UniProtKB-KW"/>
</dbReference>
<dbReference type="GO" id="GO:0005525">
    <property type="term" value="F:GTP binding"/>
    <property type="evidence" value="ECO:0007669"/>
    <property type="project" value="UniProtKB-KW"/>
</dbReference>
<keyword evidence="14 32" id="KW-0812">Transmembrane</keyword>
<keyword evidence="21" id="KW-0442">Lipid degradation</keyword>
<keyword evidence="9" id="KW-1003">Cell membrane</keyword>
<dbReference type="PROSITE" id="PS00421">
    <property type="entry name" value="TM4_1"/>
    <property type="match status" value="1"/>
</dbReference>
<evidence type="ECO:0000259" key="33">
    <source>
        <dbReference type="PROSITE" id="PS50035"/>
    </source>
</evidence>
<feature type="region of interest" description="Disordered" evidence="31">
    <location>
        <begin position="410"/>
        <end position="431"/>
    </location>
</feature>
<keyword evidence="24" id="KW-0342">GTP-binding</keyword>
<dbReference type="GO" id="GO:0030141">
    <property type="term" value="C:secretory granule"/>
    <property type="evidence" value="ECO:0007669"/>
    <property type="project" value="UniProtKB-ARBA"/>
</dbReference>
<evidence type="ECO:0000313" key="35">
    <source>
        <dbReference type="Proteomes" id="UP000693946"/>
    </source>
</evidence>
<dbReference type="GO" id="GO:0005886">
    <property type="term" value="C:plasma membrane"/>
    <property type="evidence" value="ECO:0007669"/>
    <property type="project" value="UniProtKB-SubCell"/>
</dbReference>
<dbReference type="Pfam" id="PF00335">
    <property type="entry name" value="Tetraspanin"/>
    <property type="match status" value="1"/>
</dbReference>
<dbReference type="SMART" id="SM00176">
    <property type="entry name" value="RAN"/>
    <property type="match status" value="1"/>
</dbReference>
<evidence type="ECO:0000256" key="16">
    <source>
        <dbReference type="ARBA" id="ARBA00022729"/>
    </source>
</evidence>
<evidence type="ECO:0000256" key="13">
    <source>
        <dbReference type="ARBA" id="ARBA00022553"/>
    </source>
</evidence>
<evidence type="ECO:0000256" key="1">
    <source>
        <dbReference type="ARBA" id="ARBA00001946"/>
    </source>
</evidence>
<dbReference type="GO" id="GO:0016042">
    <property type="term" value="P:lipid catabolic process"/>
    <property type="evidence" value="ECO:0007669"/>
    <property type="project" value="UniProtKB-KW"/>
</dbReference>